<dbReference type="CDD" id="cd09124">
    <property type="entry name" value="PLDc_like_TrmB_middle"/>
    <property type="match status" value="1"/>
</dbReference>
<feature type="domain" description="Transcription regulator TrmB N-terminal" evidence="1">
    <location>
        <begin position="9"/>
        <end position="73"/>
    </location>
</feature>
<dbReference type="Pfam" id="PF01978">
    <property type="entry name" value="TrmB"/>
    <property type="match status" value="1"/>
</dbReference>
<dbReference type="InterPro" id="IPR021586">
    <property type="entry name" value="Tscrpt_reg_TrmB_C"/>
</dbReference>
<proteinExistence type="predicted"/>
<dbReference type="RefSeq" id="WP_134116390.1">
    <property type="nucleotide sequence ID" value="NZ_SOEG01000010.1"/>
</dbReference>
<dbReference type="Proteomes" id="UP000295832">
    <property type="component" value="Unassembled WGS sequence"/>
</dbReference>
<dbReference type="PANTHER" id="PTHR34293:SF1">
    <property type="entry name" value="HTH-TYPE TRANSCRIPTIONAL REGULATOR TRMBL2"/>
    <property type="match status" value="1"/>
</dbReference>
<evidence type="ECO:0000259" key="2">
    <source>
        <dbReference type="Pfam" id="PF11495"/>
    </source>
</evidence>
<keyword evidence="4" id="KW-1185">Reference proteome</keyword>
<dbReference type="SUPFAM" id="SSF46785">
    <property type="entry name" value="Winged helix' DNA-binding domain"/>
    <property type="match status" value="1"/>
</dbReference>
<dbReference type="AlphaFoldDB" id="A0A4R8GZ17"/>
<comment type="caution">
    <text evidence="3">The sequence shown here is derived from an EMBL/GenBank/DDBJ whole genome shotgun (WGS) entry which is preliminary data.</text>
</comment>
<feature type="domain" description="Transcription regulator TrmB C-terminal" evidence="2">
    <location>
        <begin position="107"/>
        <end position="214"/>
    </location>
</feature>
<dbReference type="InterPro" id="IPR002831">
    <property type="entry name" value="Tscrpt_reg_TrmB_N"/>
</dbReference>
<sequence length="233" mass="26618">MDIKKLLTYFNLTRQEATIYISLTINGAMTGYEVAKETGISRSSVYTNLANLVEKGAAYLIEDKAKYYTPVSISEFCNNQIRHMEEVKIKLIKNMPKRQEENNGYITIKGKRNILDKIKNMLNEAEERIYISTSNELMKTILPYLKDALSKKLKVVLITEGPFSLPDAIVYTAKREESQIRLIVDSTKVLTGEISNKSNSTCLYSRKQNLVNLFKESLKNEIKLITLTEGNEK</sequence>
<dbReference type="STRING" id="926561.GCA_000379025_02306"/>
<protein>
    <submittedName>
        <fullName evidence="3">Sugar-specific transcriptional regulator TrmB</fullName>
    </submittedName>
</protein>
<evidence type="ECO:0000313" key="4">
    <source>
        <dbReference type="Proteomes" id="UP000295832"/>
    </source>
</evidence>
<dbReference type="InterPro" id="IPR051797">
    <property type="entry name" value="TrmB-like"/>
</dbReference>
<evidence type="ECO:0000313" key="3">
    <source>
        <dbReference type="EMBL" id="TDX51830.1"/>
    </source>
</evidence>
<reference evidence="3 4" key="1">
    <citation type="submission" date="2019-03" db="EMBL/GenBank/DDBJ databases">
        <title>Subsurface microbial communities from deep shales in Ohio and West Virginia, USA.</title>
        <authorList>
            <person name="Wrighton K."/>
        </authorList>
    </citation>
    <scope>NUCLEOTIDE SEQUENCE [LARGE SCALE GENOMIC DNA]</scope>
    <source>
        <strain evidence="3 4">MSL 6dP</strain>
    </source>
</reference>
<dbReference type="Gene3D" id="1.10.10.10">
    <property type="entry name" value="Winged helix-like DNA-binding domain superfamily/Winged helix DNA-binding domain"/>
    <property type="match status" value="1"/>
</dbReference>
<dbReference type="Pfam" id="PF11495">
    <property type="entry name" value="Regulator_TrmB"/>
    <property type="match status" value="1"/>
</dbReference>
<dbReference type="EMBL" id="SOEG01000010">
    <property type="protein sequence ID" value="TDX51830.1"/>
    <property type="molecule type" value="Genomic_DNA"/>
</dbReference>
<accession>A0A4R8GZ17</accession>
<dbReference type="PANTHER" id="PTHR34293">
    <property type="entry name" value="HTH-TYPE TRANSCRIPTIONAL REGULATOR TRMBL2"/>
    <property type="match status" value="1"/>
</dbReference>
<name>A0A4R8GZ17_9FIRM</name>
<organism evidence="3 4">
    <name type="scientific">Orenia marismortui</name>
    <dbReference type="NCBI Taxonomy" id="46469"/>
    <lineage>
        <taxon>Bacteria</taxon>
        <taxon>Bacillati</taxon>
        <taxon>Bacillota</taxon>
        <taxon>Clostridia</taxon>
        <taxon>Halanaerobiales</taxon>
        <taxon>Halobacteroidaceae</taxon>
        <taxon>Orenia</taxon>
    </lineage>
</organism>
<dbReference type="SUPFAM" id="SSF56024">
    <property type="entry name" value="Phospholipase D/nuclease"/>
    <property type="match status" value="1"/>
</dbReference>
<evidence type="ECO:0000259" key="1">
    <source>
        <dbReference type="Pfam" id="PF01978"/>
    </source>
</evidence>
<gene>
    <name evidence="3" type="ORF">C7959_11077</name>
</gene>
<dbReference type="InterPro" id="IPR036388">
    <property type="entry name" value="WH-like_DNA-bd_sf"/>
</dbReference>
<dbReference type="InterPro" id="IPR036390">
    <property type="entry name" value="WH_DNA-bd_sf"/>
</dbReference>